<dbReference type="Proteomes" id="UP000268285">
    <property type="component" value="Unassembled WGS sequence"/>
</dbReference>
<evidence type="ECO:0000313" key="1">
    <source>
        <dbReference type="EMBL" id="VBA48561.1"/>
    </source>
</evidence>
<accession>A0A498QMK3</accession>
<keyword evidence="1" id="KW-0808">Transferase</keyword>
<organism evidence="1 2">
    <name type="scientific">Mycobacterium pseudokansasii</name>
    <dbReference type="NCBI Taxonomy" id="2341080"/>
    <lineage>
        <taxon>Bacteria</taxon>
        <taxon>Bacillati</taxon>
        <taxon>Actinomycetota</taxon>
        <taxon>Actinomycetes</taxon>
        <taxon>Mycobacteriales</taxon>
        <taxon>Mycobacteriaceae</taxon>
        <taxon>Mycobacterium</taxon>
    </lineage>
</organism>
<dbReference type="InterPro" id="IPR036969">
    <property type="entry name" value="Citrate_synthase_sf"/>
</dbReference>
<dbReference type="GO" id="GO:0050440">
    <property type="term" value="F:2-methylcitrate synthase activity"/>
    <property type="evidence" value="ECO:0007669"/>
    <property type="project" value="UniProtKB-EC"/>
</dbReference>
<keyword evidence="2" id="KW-1185">Reference proteome</keyword>
<dbReference type="InterPro" id="IPR016142">
    <property type="entry name" value="Citrate_synth-like_lrg_a-sub"/>
</dbReference>
<proteinExistence type="predicted"/>
<reference evidence="1 2" key="1">
    <citation type="submission" date="2018-09" db="EMBL/GenBank/DDBJ databases">
        <authorList>
            <person name="Tagini F."/>
        </authorList>
    </citation>
    <scope>NUCLEOTIDE SEQUENCE [LARGE SCALE GENOMIC DNA]</scope>
    <source>
        <strain evidence="1 2">MK142</strain>
    </source>
</reference>
<dbReference type="InterPro" id="IPR002020">
    <property type="entry name" value="Citrate_synthase"/>
</dbReference>
<dbReference type="AlphaFoldDB" id="A0A498QMK3"/>
<dbReference type="Gene3D" id="1.10.580.10">
    <property type="entry name" value="Citrate Synthase, domain 1"/>
    <property type="match status" value="1"/>
</dbReference>
<dbReference type="EMBL" id="UPHU01000001">
    <property type="protein sequence ID" value="VBA48561.1"/>
    <property type="molecule type" value="Genomic_DNA"/>
</dbReference>
<sequence>MVLYAEHGFDVSTFVARVVISTGSDIYSAVAAAAGALNGSAARWRERGGDA</sequence>
<protein>
    <submittedName>
        <fullName evidence="1">2-methylcitrate synthase</fullName>
        <ecNumber evidence="1">2.3.3.5</ecNumber>
    </submittedName>
</protein>
<dbReference type="EC" id="2.3.3.5" evidence="1"/>
<name>A0A498QMK3_9MYCO</name>
<dbReference type="SUPFAM" id="SSF48256">
    <property type="entry name" value="Citrate synthase"/>
    <property type="match status" value="1"/>
</dbReference>
<gene>
    <name evidence="1" type="primary">gltA1_1</name>
    <name evidence="1" type="ORF">LAUMK142_01436</name>
</gene>
<dbReference type="Pfam" id="PF00285">
    <property type="entry name" value="Citrate_synt"/>
    <property type="match status" value="1"/>
</dbReference>
<keyword evidence="1" id="KW-0012">Acyltransferase</keyword>
<evidence type="ECO:0000313" key="2">
    <source>
        <dbReference type="Proteomes" id="UP000268285"/>
    </source>
</evidence>